<feature type="domain" description="FecR protein" evidence="3">
    <location>
        <begin position="139"/>
        <end position="229"/>
    </location>
</feature>
<keyword evidence="5" id="KW-1185">Reference proteome</keyword>
<dbReference type="Proteomes" id="UP001226867">
    <property type="component" value="Unassembled WGS sequence"/>
</dbReference>
<feature type="region of interest" description="Disordered" evidence="1">
    <location>
        <begin position="233"/>
        <end position="270"/>
    </location>
</feature>
<protein>
    <submittedName>
        <fullName evidence="4">Transmembrane sensor</fullName>
    </submittedName>
</protein>
<dbReference type="InterPro" id="IPR006860">
    <property type="entry name" value="FecR"/>
</dbReference>
<feature type="compositionally biased region" description="Pro residues" evidence="1">
    <location>
        <begin position="1"/>
        <end position="10"/>
    </location>
</feature>
<dbReference type="Gene3D" id="2.60.120.1440">
    <property type="match status" value="1"/>
</dbReference>
<gene>
    <name evidence="4" type="ORF">J2W36_003685</name>
</gene>
<name>A0ABT9SAQ1_9BURK</name>
<feature type="transmembrane region" description="Helical" evidence="2">
    <location>
        <begin position="99"/>
        <end position="121"/>
    </location>
</feature>
<dbReference type="PIRSF" id="PIRSF018266">
    <property type="entry name" value="FecR"/>
    <property type="match status" value="1"/>
</dbReference>
<evidence type="ECO:0000313" key="4">
    <source>
        <dbReference type="EMBL" id="MDP9901418.1"/>
    </source>
</evidence>
<keyword evidence="2" id="KW-0472">Membrane</keyword>
<keyword evidence="2" id="KW-1133">Transmembrane helix</keyword>
<accession>A0ABT9SAQ1</accession>
<dbReference type="RefSeq" id="WP_307691190.1">
    <property type="nucleotide sequence ID" value="NZ_JAUSRO010000012.1"/>
</dbReference>
<reference evidence="4 5" key="1">
    <citation type="submission" date="2023-07" db="EMBL/GenBank/DDBJ databases">
        <title>Sorghum-associated microbial communities from plants grown in Nebraska, USA.</title>
        <authorList>
            <person name="Schachtman D."/>
        </authorList>
    </citation>
    <scope>NUCLEOTIDE SEQUENCE [LARGE SCALE GENOMIC DNA]</scope>
    <source>
        <strain evidence="4 5">DS1607</strain>
    </source>
</reference>
<evidence type="ECO:0000313" key="5">
    <source>
        <dbReference type="Proteomes" id="UP001226867"/>
    </source>
</evidence>
<feature type="compositionally biased region" description="Basic and acidic residues" evidence="1">
    <location>
        <begin position="12"/>
        <end position="27"/>
    </location>
</feature>
<proteinExistence type="predicted"/>
<dbReference type="PANTHER" id="PTHR30273">
    <property type="entry name" value="PERIPLASMIC SIGNAL SENSOR AND SIGMA FACTOR ACTIVATOR FECR-RELATED"/>
    <property type="match status" value="1"/>
</dbReference>
<evidence type="ECO:0000256" key="1">
    <source>
        <dbReference type="SAM" id="MobiDB-lite"/>
    </source>
</evidence>
<feature type="region of interest" description="Disordered" evidence="1">
    <location>
        <begin position="1"/>
        <end position="27"/>
    </location>
</feature>
<dbReference type="PANTHER" id="PTHR30273:SF2">
    <property type="entry name" value="PROTEIN FECR"/>
    <property type="match status" value="1"/>
</dbReference>
<evidence type="ECO:0000259" key="3">
    <source>
        <dbReference type="Pfam" id="PF04773"/>
    </source>
</evidence>
<dbReference type="Pfam" id="PF04773">
    <property type="entry name" value="FecR"/>
    <property type="match status" value="1"/>
</dbReference>
<dbReference type="InterPro" id="IPR012373">
    <property type="entry name" value="Ferrdict_sens_TM"/>
</dbReference>
<evidence type="ECO:0000256" key="2">
    <source>
        <dbReference type="SAM" id="Phobius"/>
    </source>
</evidence>
<dbReference type="EMBL" id="JAUSRO010000012">
    <property type="protein sequence ID" value="MDP9901418.1"/>
    <property type="molecule type" value="Genomic_DNA"/>
</dbReference>
<comment type="caution">
    <text evidence="4">The sequence shown here is derived from an EMBL/GenBank/DDBJ whole genome shotgun (WGS) entry which is preliminary data.</text>
</comment>
<keyword evidence="2 4" id="KW-0812">Transmembrane</keyword>
<sequence>MNDPHSPPPDAARQHEEMREWSARRSRSEWKLSDEKAFQAWLAGDPKRLAALTQWEEGEPCSPEPIPPEAIAMLRRQLARDRAEETDRRSSIQSLRPRALRPGVALTALIMVAAAAALLGWQNWQARPVYTAAFDAPDGQPNDVRLPDGSRLRLDAATHLEVHYYRQRRELSLRDGRVSLTVRNDIDRPFDVLAGPLRVQTPGARFAVQHTPEVAGRDGVQVSVEQGRVGLMQRNDDPSAEPAAVLQGGQQIASDRQGHMGPVMPLPSAS</sequence>
<organism evidence="4 5">
    <name type="scientific">Variovorax ginsengisoli</name>
    <dbReference type="NCBI Taxonomy" id="363844"/>
    <lineage>
        <taxon>Bacteria</taxon>
        <taxon>Pseudomonadati</taxon>
        <taxon>Pseudomonadota</taxon>
        <taxon>Betaproteobacteria</taxon>
        <taxon>Burkholderiales</taxon>
        <taxon>Comamonadaceae</taxon>
        <taxon>Variovorax</taxon>
    </lineage>
</organism>